<comment type="caution">
    <text evidence="1">The sequence shown here is derived from an EMBL/GenBank/DDBJ whole genome shotgun (WGS) entry which is preliminary data.</text>
</comment>
<sequence>MTASASDLLRGNDIDVRQLPPDVDLVDAIRQLSQDPELGCPWSWTLSSLRDDLPWYEQPALSVGVRDAETGALVWQDQPLMVPANGTNAGPVDYWLGGLHHTPMDAHTEVPIELVLRAVAEYVRTGQRPTCVEWIAVC</sequence>
<dbReference type="EMBL" id="PJNB01000001">
    <property type="protein sequence ID" value="PKW15323.1"/>
    <property type="molecule type" value="Genomic_DNA"/>
</dbReference>
<dbReference type="AlphaFoldDB" id="A0A2N3XXB9"/>
<evidence type="ECO:0000313" key="1">
    <source>
        <dbReference type="EMBL" id="PKW15323.1"/>
    </source>
</evidence>
<dbReference type="InterPro" id="IPR025680">
    <property type="entry name" value="DddI"/>
</dbReference>
<reference evidence="1" key="1">
    <citation type="submission" date="2017-12" db="EMBL/GenBank/DDBJ databases">
        <title>Sequencing the genomes of 1000 Actinobacteria strains.</title>
        <authorList>
            <person name="Klenk H.-P."/>
        </authorList>
    </citation>
    <scope>NUCLEOTIDE SEQUENCE [LARGE SCALE GENOMIC DNA]</scope>
    <source>
        <strain evidence="1">DSM 44228</strain>
    </source>
</reference>
<protein>
    <submittedName>
        <fullName evidence="1">Immunity protein Imm1 of predicted polymorphic toxin system</fullName>
    </submittedName>
</protein>
<gene>
    <name evidence="1" type="ORF">A8926_3016</name>
</gene>
<dbReference type="OrthoDB" id="3698257at2"/>
<evidence type="ECO:0000313" key="2">
    <source>
        <dbReference type="Proteomes" id="UP000233786"/>
    </source>
</evidence>
<keyword evidence="2" id="KW-1185">Reference proteome</keyword>
<dbReference type="Pfam" id="PF14430">
    <property type="entry name" value="Imm1"/>
    <property type="match status" value="1"/>
</dbReference>
<proteinExistence type="predicted"/>
<dbReference type="Proteomes" id="UP000233786">
    <property type="component" value="Unassembled WGS sequence"/>
</dbReference>
<organism evidence="1 2">
    <name type="scientific">Saccharopolyspora spinosa</name>
    <dbReference type="NCBI Taxonomy" id="60894"/>
    <lineage>
        <taxon>Bacteria</taxon>
        <taxon>Bacillati</taxon>
        <taxon>Actinomycetota</taxon>
        <taxon>Actinomycetes</taxon>
        <taxon>Pseudonocardiales</taxon>
        <taxon>Pseudonocardiaceae</taxon>
        <taxon>Saccharopolyspora</taxon>
    </lineage>
</organism>
<name>A0A2N3XXB9_SACSN</name>
<accession>A0A2N3XXB9</accession>